<organism evidence="1 2">
    <name type="scientific">Guyanagaster necrorhizus</name>
    <dbReference type="NCBI Taxonomy" id="856835"/>
    <lineage>
        <taxon>Eukaryota</taxon>
        <taxon>Fungi</taxon>
        <taxon>Dikarya</taxon>
        <taxon>Basidiomycota</taxon>
        <taxon>Agaricomycotina</taxon>
        <taxon>Agaricomycetes</taxon>
        <taxon>Agaricomycetidae</taxon>
        <taxon>Agaricales</taxon>
        <taxon>Marasmiineae</taxon>
        <taxon>Physalacriaceae</taxon>
        <taxon>Guyanagaster</taxon>
    </lineage>
</organism>
<evidence type="ECO:0000313" key="1">
    <source>
        <dbReference type="EMBL" id="KAG7444769.1"/>
    </source>
</evidence>
<evidence type="ECO:0000313" key="2">
    <source>
        <dbReference type="Proteomes" id="UP000812287"/>
    </source>
</evidence>
<dbReference type="OrthoDB" id="2967395at2759"/>
<gene>
    <name evidence="1" type="ORF">BT62DRAFT_226402</name>
</gene>
<dbReference type="RefSeq" id="XP_043038269.1">
    <property type="nucleotide sequence ID" value="XM_043180128.1"/>
</dbReference>
<name>A0A9P8AR36_9AGAR</name>
<protein>
    <submittedName>
        <fullName evidence="1">Uncharacterized protein</fullName>
    </submittedName>
</protein>
<keyword evidence="2" id="KW-1185">Reference proteome</keyword>
<dbReference type="Proteomes" id="UP000812287">
    <property type="component" value="Unassembled WGS sequence"/>
</dbReference>
<dbReference type="GeneID" id="66102424"/>
<comment type="caution">
    <text evidence="1">The sequence shown here is derived from an EMBL/GenBank/DDBJ whole genome shotgun (WGS) entry which is preliminary data.</text>
</comment>
<accession>A0A9P8AR36</accession>
<dbReference type="EMBL" id="MU250539">
    <property type="protein sequence ID" value="KAG7444769.1"/>
    <property type="molecule type" value="Genomic_DNA"/>
</dbReference>
<proteinExistence type="predicted"/>
<sequence>MASSSDGKSLEIPPDIFYEILLKSGVKDLFFLWIDCHQVSCNFKAAVEHIFITKHLKKTWIHIDPGKWYLEEHGKVFLATEFQISHLSSANLSHAIYKDKECYENFHKEFACQLKQCSRTDPHLNVQG</sequence>
<dbReference type="AlphaFoldDB" id="A0A9P8AR36"/>
<reference evidence="1" key="1">
    <citation type="submission" date="2020-11" db="EMBL/GenBank/DDBJ databases">
        <title>Adaptations for nitrogen fixation in a non-lichenized fungal sporocarp promotes dispersal by wood-feeding termites.</title>
        <authorList>
            <consortium name="DOE Joint Genome Institute"/>
            <person name="Koch R.A."/>
            <person name="Yoon G."/>
            <person name="Arayal U."/>
            <person name="Lail K."/>
            <person name="Amirebrahimi M."/>
            <person name="Labutti K."/>
            <person name="Lipzen A."/>
            <person name="Riley R."/>
            <person name="Barry K."/>
            <person name="Henrissat B."/>
            <person name="Grigoriev I.V."/>
            <person name="Herr J.R."/>
            <person name="Aime M.C."/>
        </authorList>
    </citation>
    <scope>NUCLEOTIDE SEQUENCE</scope>
    <source>
        <strain evidence="1">MCA 3950</strain>
    </source>
</reference>